<proteinExistence type="predicted"/>
<protein>
    <submittedName>
        <fullName evidence="1">Uncharacterized protein</fullName>
    </submittedName>
</protein>
<sequence length="68" mass="7622">MEPRAHTDEFLLVHADPWFHSLCDSVREMRTLPVDKSSLLPLALPLLVASSIEIPLAELIGKVFKTLL</sequence>
<gene>
    <name evidence="1" type="ORF">OKA05_13720</name>
</gene>
<dbReference type="RefSeq" id="WP_264487727.1">
    <property type="nucleotide sequence ID" value="NZ_JAPDDT010000005.1"/>
</dbReference>
<evidence type="ECO:0000313" key="1">
    <source>
        <dbReference type="EMBL" id="MCW1923618.1"/>
    </source>
</evidence>
<name>A0ABT3GJB7_9BACT</name>
<evidence type="ECO:0000313" key="2">
    <source>
        <dbReference type="Proteomes" id="UP001320876"/>
    </source>
</evidence>
<accession>A0ABT3GJB7</accession>
<organism evidence="1 2">
    <name type="scientific">Luteolibacter arcticus</name>
    <dbReference type="NCBI Taxonomy" id="1581411"/>
    <lineage>
        <taxon>Bacteria</taxon>
        <taxon>Pseudomonadati</taxon>
        <taxon>Verrucomicrobiota</taxon>
        <taxon>Verrucomicrobiia</taxon>
        <taxon>Verrucomicrobiales</taxon>
        <taxon>Verrucomicrobiaceae</taxon>
        <taxon>Luteolibacter</taxon>
    </lineage>
</organism>
<reference evidence="1 2" key="1">
    <citation type="submission" date="2022-10" db="EMBL/GenBank/DDBJ databases">
        <title>Luteolibacter arcticus strain CCTCC AB 2014275, whole genome shotgun sequencing project.</title>
        <authorList>
            <person name="Zhao G."/>
            <person name="Shen L."/>
        </authorList>
    </citation>
    <scope>NUCLEOTIDE SEQUENCE [LARGE SCALE GENOMIC DNA]</scope>
    <source>
        <strain evidence="1 2">CCTCC AB 2014275</strain>
    </source>
</reference>
<dbReference type="EMBL" id="JAPDDT010000005">
    <property type="protein sequence ID" value="MCW1923618.1"/>
    <property type="molecule type" value="Genomic_DNA"/>
</dbReference>
<dbReference type="Proteomes" id="UP001320876">
    <property type="component" value="Unassembled WGS sequence"/>
</dbReference>
<comment type="caution">
    <text evidence="1">The sequence shown here is derived from an EMBL/GenBank/DDBJ whole genome shotgun (WGS) entry which is preliminary data.</text>
</comment>
<keyword evidence="2" id="KW-1185">Reference proteome</keyword>